<protein>
    <submittedName>
        <fullName evidence="1">Uncharacterized protein</fullName>
    </submittedName>
</protein>
<keyword evidence="2" id="KW-1185">Reference proteome</keyword>
<comment type="caution">
    <text evidence="1">The sequence shown here is derived from an EMBL/GenBank/DDBJ whole genome shotgun (WGS) entry which is preliminary data.</text>
</comment>
<organism evidence="1 2">
    <name type="scientific">Pleurodeles waltl</name>
    <name type="common">Iberian ribbed newt</name>
    <dbReference type="NCBI Taxonomy" id="8319"/>
    <lineage>
        <taxon>Eukaryota</taxon>
        <taxon>Metazoa</taxon>
        <taxon>Chordata</taxon>
        <taxon>Craniata</taxon>
        <taxon>Vertebrata</taxon>
        <taxon>Euteleostomi</taxon>
        <taxon>Amphibia</taxon>
        <taxon>Batrachia</taxon>
        <taxon>Caudata</taxon>
        <taxon>Salamandroidea</taxon>
        <taxon>Salamandridae</taxon>
        <taxon>Pleurodelinae</taxon>
        <taxon>Pleurodeles</taxon>
    </lineage>
</organism>
<evidence type="ECO:0000313" key="1">
    <source>
        <dbReference type="EMBL" id="KAJ1142336.1"/>
    </source>
</evidence>
<accession>A0AAV7QPA0</accession>
<sequence length="91" mass="9793">MVCCGFLKGEVDAAMVRPVEFGGMAEGDMFAGGENGVEHVFCRVGGCRDELFEAEVGEVVEQGGRVVVVGVLEVEVQVPKENVVWMQERAC</sequence>
<gene>
    <name evidence="1" type="ORF">NDU88_008662</name>
</gene>
<dbReference type="Proteomes" id="UP001066276">
    <property type="component" value="Chromosome 6"/>
</dbReference>
<dbReference type="EMBL" id="JANPWB010000010">
    <property type="protein sequence ID" value="KAJ1142336.1"/>
    <property type="molecule type" value="Genomic_DNA"/>
</dbReference>
<name>A0AAV7QPA0_PLEWA</name>
<reference evidence="1" key="1">
    <citation type="journal article" date="2022" name="bioRxiv">
        <title>Sequencing and chromosome-scale assembly of the giantPleurodeles waltlgenome.</title>
        <authorList>
            <person name="Brown T."/>
            <person name="Elewa A."/>
            <person name="Iarovenko S."/>
            <person name="Subramanian E."/>
            <person name="Araus A.J."/>
            <person name="Petzold A."/>
            <person name="Susuki M."/>
            <person name="Suzuki K.-i.T."/>
            <person name="Hayashi T."/>
            <person name="Toyoda A."/>
            <person name="Oliveira C."/>
            <person name="Osipova E."/>
            <person name="Leigh N.D."/>
            <person name="Simon A."/>
            <person name="Yun M.H."/>
        </authorList>
    </citation>
    <scope>NUCLEOTIDE SEQUENCE</scope>
    <source>
        <strain evidence="1">20211129_DDA</strain>
        <tissue evidence="1">Liver</tissue>
    </source>
</reference>
<dbReference type="AlphaFoldDB" id="A0AAV7QPA0"/>
<proteinExistence type="predicted"/>
<evidence type="ECO:0000313" key="2">
    <source>
        <dbReference type="Proteomes" id="UP001066276"/>
    </source>
</evidence>